<keyword evidence="3" id="KW-1185">Reference proteome</keyword>
<organism evidence="2 3">
    <name type="scientific">Vespula maculifrons</name>
    <name type="common">Eastern yellow jacket</name>
    <name type="synonym">Wasp</name>
    <dbReference type="NCBI Taxonomy" id="7453"/>
    <lineage>
        <taxon>Eukaryota</taxon>
        <taxon>Metazoa</taxon>
        <taxon>Ecdysozoa</taxon>
        <taxon>Arthropoda</taxon>
        <taxon>Hexapoda</taxon>
        <taxon>Insecta</taxon>
        <taxon>Pterygota</taxon>
        <taxon>Neoptera</taxon>
        <taxon>Endopterygota</taxon>
        <taxon>Hymenoptera</taxon>
        <taxon>Apocrita</taxon>
        <taxon>Aculeata</taxon>
        <taxon>Vespoidea</taxon>
        <taxon>Vespidae</taxon>
        <taxon>Vespinae</taxon>
        <taxon>Vespula</taxon>
    </lineage>
</organism>
<evidence type="ECO:0000313" key="3">
    <source>
        <dbReference type="Proteomes" id="UP001607303"/>
    </source>
</evidence>
<evidence type="ECO:0000256" key="1">
    <source>
        <dbReference type="SAM" id="MobiDB-lite"/>
    </source>
</evidence>
<dbReference type="EMBL" id="JAYRBN010000061">
    <property type="protein sequence ID" value="KAL2739652.1"/>
    <property type="molecule type" value="Genomic_DNA"/>
</dbReference>
<protein>
    <submittedName>
        <fullName evidence="2">Uncharacterized protein</fullName>
    </submittedName>
</protein>
<feature type="region of interest" description="Disordered" evidence="1">
    <location>
        <begin position="50"/>
        <end position="77"/>
    </location>
</feature>
<name>A0ABD2C3N8_VESMC</name>
<reference evidence="2 3" key="1">
    <citation type="journal article" date="2024" name="Ann. Entomol. Soc. Am.">
        <title>Genomic analyses of the southern and eastern yellowjacket wasps (Hymenoptera: Vespidae) reveal evolutionary signatures of social life.</title>
        <authorList>
            <person name="Catto M.A."/>
            <person name="Caine P.B."/>
            <person name="Orr S.E."/>
            <person name="Hunt B.G."/>
            <person name="Goodisman M.A.D."/>
        </authorList>
    </citation>
    <scope>NUCLEOTIDE SEQUENCE [LARGE SCALE GENOMIC DNA]</scope>
    <source>
        <strain evidence="2">232</strain>
        <tissue evidence="2">Head and thorax</tissue>
    </source>
</reference>
<comment type="caution">
    <text evidence="2">The sequence shown here is derived from an EMBL/GenBank/DDBJ whole genome shotgun (WGS) entry which is preliminary data.</text>
</comment>
<feature type="region of interest" description="Disordered" evidence="1">
    <location>
        <begin position="1"/>
        <end position="27"/>
    </location>
</feature>
<dbReference type="Proteomes" id="UP001607303">
    <property type="component" value="Unassembled WGS sequence"/>
</dbReference>
<feature type="compositionally biased region" description="Basic and acidic residues" evidence="1">
    <location>
        <begin position="1"/>
        <end position="16"/>
    </location>
</feature>
<sequence length="77" mass="8508">MTRVTEEDRKDNKEPEPASPGCCSQAINNKTVATDASDTMLNKINSISWSEKSRESFQIEDNAEYDESGLGSSKVVH</sequence>
<accession>A0ABD2C3N8</accession>
<gene>
    <name evidence="2" type="ORF">V1477_011041</name>
</gene>
<proteinExistence type="predicted"/>
<evidence type="ECO:0000313" key="2">
    <source>
        <dbReference type="EMBL" id="KAL2739652.1"/>
    </source>
</evidence>
<dbReference type="AlphaFoldDB" id="A0ABD2C3N8"/>